<dbReference type="SFLD" id="SFLDF00027">
    <property type="entry name" value="p-type_atpase"/>
    <property type="match status" value="1"/>
</dbReference>
<feature type="transmembrane region" description="Helical" evidence="8">
    <location>
        <begin position="868"/>
        <end position="892"/>
    </location>
</feature>
<dbReference type="SUPFAM" id="SSF56784">
    <property type="entry name" value="HAD-like"/>
    <property type="match status" value="1"/>
</dbReference>
<proteinExistence type="predicted"/>
<dbReference type="InterPro" id="IPR008250">
    <property type="entry name" value="ATPase_P-typ_transduc_dom_A_sf"/>
</dbReference>
<evidence type="ECO:0000256" key="7">
    <source>
        <dbReference type="ARBA" id="ARBA00023136"/>
    </source>
</evidence>
<evidence type="ECO:0000256" key="8">
    <source>
        <dbReference type="SAM" id="Phobius"/>
    </source>
</evidence>
<sequence length="1034" mass="114484">MNPVQLHNVDSVNQNIMSTGALTHQRPNDWHTKSIETVVEELNTSLTQGLSESEVKARQLIYGLNELSADGGATWFKILLRQFQDVMHLIFVILGAVCYVMKDYITGSLLIVVAIVNLYLSFQQEYAAEQTLAALRSLSSPRADVIRDGVETSIDSKELVPGDLLLIKEGDSAAADARVTYVSNLEADEALLTGESIPVQKKLVVLDKEDEPLGDRINMIYSSTIVSKGRGQAIVTGTGMQTEIGKVASKLSEGDNGDRTRLQKSMSKMYLVLLITAIVSAIIVLASVKFKPDYDTGMYAITVALSVLPAGLTTVMTVTLVLGGKEMAKQRAVVRKLKCLETLGSVTTIFSDKTGTLTMAKMVVVWFWTPKEGYFYVTPNGLAPEGDIYRTFDDISDNPLASEKTERVEKLRGSLSIETDRLIECAALCNMSSINRRQITIEDGTDNKKNDAVVTHEELTHQKSRASDAAAFELGLEPDVDETESDDWVASGAPTEVALQVFAHKFGRGKPQLTSEIGWELIEEYQFDSTIKRMSTVWYNRPLEQTVIFTKGAAERIIPLCHNLPTRESQDEVMAQVNKLASKGLRVMAMAYRDVKGMDINSVINSSNGRELVECDLIFTGITGIYDPPRPESRQAVKEAHRAGISVHMLTGDHEITATAIAKELNILNEETMSPEALRDLVMTGPRFDALTDDEIDALPHLPFVVARCSPETKVKMILAARRRDNISAMTGDGVNDSPSLRIADVGIAMGKNGSDVAKQASDIILTDDNFATIIRAIAEGRRIYQNMQRFLLYFWIALAGLWVVLLICLAIRDPADRSVAPISTIQMLFLYIAFTPPAGVLSILPASKTVMTEPPRPPTESIFNREILLDLFFYTLISAITTVVAFVLPLYTFGHHGVEGESCDTNFDEVACESLYRARGSTLITLTFVALVIMVHCRSYRDAEWDLRGLKETLASKAITFTFIFDIICFGIFFYVPNVAVDGFNMMPITWEWGLSFALSVFTIGYGEFYKYMKRKYLKPVKAHALSEFIKVD</sequence>
<evidence type="ECO:0000256" key="5">
    <source>
        <dbReference type="ARBA" id="ARBA00022967"/>
    </source>
</evidence>
<keyword evidence="2 8" id="KW-0812">Transmembrane</keyword>
<dbReference type="SUPFAM" id="SSF81653">
    <property type="entry name" value="Calcium ATPase, transduction domain A"/>
    <property type="match status" value="1"/>
</dbReference>
<feature type="transmembrane region" description="Helical" evidence="8">
    <location>
        <begin position="300"/>
        <end position="322"/>
    </location>
</feature>
<dbReference type="SUPFAM" id="SSF81665">
    <property type="entry name" value="Calcium ATPase, transmembrane domain M"/>
    <property type="match status" value="1"/>
</dbReference>
<dbReference type="InterPro" id="IPR023298">
    <property type="entry name" value="ATPase_P-typ_TM_dom_sf"/>
</dbReference>
<dbReference type="InterPro" id="IPR044492">
    <property type="entry name" value="P_typ_ATPase_HD_dom"/>
</dbReference>
<organism evidence="10 11">
    <name type="scientific">Mucor flavus</name>
    <dbReference type="NCBI Taxonomy" id="439312"/>
    <lineage>
        <taxon>Eukaryota</taxon>
        <taxon>Fungi</taxon>
        <taxon>Fungi incertae sedis</taxon>
        <taxon>Mucoromycota</taxon>
        <taxon>Mucoromycotina</taxon>
        <taxon>Mucoromycetes</taxon>
        <taxon>Mucorales</taxon>
        <taxon>Mucorineae</taxon>
        <taxon>Mucoraceae</taxon>
        <taxon>Mucor</taxon>
    </lineage>
</organism>
<dbReference type="NCBIfam" id="TIGR01494">
    <property type="entry name" value="ATPase_P-type"/>
    <property type="match status" value="2"/>
</dbReference>
<feature type="transmembrane region" description="Helical" evidence="8">
    <location>
        <begin position="89"/>
        <end position="120"/>
    </location>
</feature>
<feature type="transmembrane region" description="Helical" evidence="8">
    <location>
        <begin position="791"/>
        <end position="813"/>
    </location>
</feature>
<evidence type="ECO:0000256" key="2">
    <source>
        <dbReference type="ARBA" id="ARBA00022692"/>
    </source>
</evidence>
<dbReference type="Proteomes" id="UP001473302">
    <property type="component" value="Unassembled WGS sequence"/>
</dbReference>
<dbReference type="PANTHER" id="PTHR42861">
    <property type="entry name" value="CALCIUM-TRANSPORTING ATPASE"/>
    <property type="match status" value="1"/>
</dbReference>
<protein>
    <recommendedName>
        <fullName evidence="9">Cation-transporting P-type ATPase N-terminal domain-containing protein</fullName>
    </recommendedName>
</protein>
<dbReference type="InterPro" id="IPR004014">
    <property type="entry name" value="ATPase_P-typ_cation-transptr_N"/>
</dbReference>
<comment type="caution">
    <text evidence="10">The sequence shown here is derived from an EMBL/GenBank/DDBJ whole genome shotgun (WGS) entry which is preliminary data.</text>
</comment>
<evidence type="ECO:0000256" key="6">
    <source>
        <dbReference type="ARBA" id="ARBA00022989"/>
    </source>
</evidence>
<evidence type="ECO:0000313" key="11">
    <source>
        <dbReference type="Proteomes" id="UP001473302"/>
    </source>
</evidence>
<dbReference type="InterPro" id="IPR023214">
    <property type="entry name" value="HAD_sf"/>
</dbReference>
<dbReference type="SUPFAM" id="SSF81660">
    <property type="entry name" value="Metal cation-transporting ATPase, ATP-binding domain N"/>
    <property type="match status" value="1"/>
</dbReference>
<dbReference type="Pfam" id="PF00690">
    <property type="entry name" value="Cation_ATPase_N"/>
    <property type="match status" value="1"/>
</dbReference>
<dbReference type="InterPro" id="IPR018303">
    <property type="entry name" value="ATPase_P-typ_P_site"/>
</dbReference>
<dbReference type="InterPro" id="IPR059000">
    <property type="entry name" value="ATPase_P-type_domA"/>
</dbReference>
<feature type="transmembrane region" description="Helical" evidence="8">
    <location>
        <begin position="990"/>
        <end position="1010"/>
    </location>
</feature>
<dbReference type="InterPro" id="IPR001757">
    <property type="entry name" value="P_typ_ATPase"/>
</dbReference>
<dbReference type="PRINTS" id="PR00121">
    <property type="entry name" value="NAKATPASE"/>
</dbReference>
<evidence type="ECO:0000259" key="9">
    <source>
        <dbReference type="SMART" id="SM00831"/>
    </source>
</evidence>
<name>A0ABP9YXK2_9FUNG</name>
<keyword evidence="7 8" id="KW-0472">Membrane</keyword>
<dbReference type="EMBL" id="BAABUK010000010">
    <property type="protein sequence ID" value="GAA5811598.1"/>
    <property type="molecule type" value="Genomic_DNA"/>
</dbReference>
<keyword evidence="11" id="KW-1185">Reference proteome</keyword>
<evidence type="ECO:0000256" key="3">
    <source>
        <dbReference type="ARBA" id="ARBA00022741"/>
    </source>
</evidence>
<dbReference type="SFLD" id="SFLDG00002">
    <property type="entry name" value="C1.7:_P-type_atpase_like"/>
    <property type="match status" value="1"/>
</dbReference>
<feature type="transmembrane region" description="Helical" evidence="8">
    <location>
        <begin position="825"/>
        <end position="847"/>
    </location>
</feature>
<dbReference type="InterPro" id="IPR006068">
    <property type="entry name" value="ATPase_P-typ_cation-transptr_C"/>
</dbReference>
<dbReference type="Pfam" id="PF00689">
    <property type="entry name" value="Cation_ATPase_C"/>
    <property type="match status" value="1"/>
</dbReference>
<dbReference type="Gene3D" id="3.40.1110.10">
    <property type="entry name" value="Calcium-transporting ATPase, cytoplasmic domain N"/>
    <property type="match status" value="1"/>
</dbReference>
<reference evidence="10 11" key="1">
    <citation type="submission" date="2024-04" db="EMBL/GenBank/DDBJ databases">
        <title>genome sequences of Mucor flavus KT1a and Helicostylum pulchrum KT1b strains isolated from the surface of a dry-aged beef.</title>
        <authorList>
            <person name="Toyotome T."/>
            <person name="Hosono M."/>
            <person name="Torimaru M."/>
            <person name="Fukuda K."/>
            <person name="Mikami N."/>
        </authorList>
    </citation>
    <scope>NUCLEOTIDE SEQUENCE [LARGE SCALE GENOMIC DNA]</scope>
    <source>
        <strain evidence="10 11">KT1a</strain>
    </source>
</reference>
<feature type="transmembrane region" description="Helical" evidence="8">
    <location>
        <begin position="269"/>
        <end position="288"/>
    </location>
</feature>
<keyword evidence="5" id="KW-1278">Translocase</keyword>
<dbReference type="PROSITE" id="PS00154">
    <property type="entry name" value="ATPASE_E1_E2"/>
    <property type="match status" value="1"/>
</dbReference>
<comment type="subcellular location">
    <subcellularLocation>
        <location evidence="1">Membrane</location>
        <topology evidence="1">Multi-pass membrane protein</topology>
    </subcellularLocation>
</comment>
<dbReference type="InterPro" id="IPR023299">
    <property type="entry name" value="ATPase_P-typ_cyto_dom_N"/>
</dbReference>
<dbReference type="Gene3D" id="1.20.1110.10">
    <property type="entry name" value="Calcium-transporting ATPase, transmembrane domain"/>
    <property type="match status" value="1"/>
</dbReference>
<dbReference type="SMART" id="SM00831">
    <property type="entry name" value="Cation_ATPase_N"/>
    <property type="match status" value="1"/>
</dbReference>
<dbReference type="SFLD" id="SFLDS00003">
    <property type="entry name" value="Haloacid_Dehalogenase"/>
    <property type="match status" value="1"/>
</dbReference>
<dbReference type="InterPro" id="IPR036412">
    <property type="entry name" value="HAD-like_sf"/>
</dbReference>
<dbReference type="Gene3D" id="3.40.50.1000">
    <property type="entry name" value="HAD superfamily/HAD-like"/>
    <property type="match status" value="1"/>
</dbReference>
<evidence type="ECO:0000256" key="1">
    <source>
        <dbReference type="ARBA" id="ARBA00004141"/>
    </source>
</evidence>
<dbReference type="Pfam" id="PF00122">
    <property type="entry name" value="E1-E2_ATPase"/>
    <property type="match status" value="1"/>
</dbReference>
<accession>A0ABP9YXK2</accession>
<keyword evidence="4" id="KW-0067">ATP-binding</keyword>
<dbReference type="Pfam" id="PF13246">
    <property type="entry name" value="Cation_ATPase"/>
    <property type="match status" value="1"/>
</dbReference>
<feature type="domain" description="Cation-transporting P-type ATPase N-terminal" evidence="9">
    <location>
        <begin position="29"/>
        <end position="103"/>
    </location>
</feature>
<keyword evidence="3" id="KW-0547">Nucleotide-binding</keyword>
<dbReference type="Gene3D" id="2.70.150.10">
    <property type="entry name" value="Calcium-transporting ATPase, cytoplasmic transduction domain A"/>
    <property type="match status" value="1"/>
</dbReference>
<feature type="transmembrane region" description="Helical" evidence="8">
    <location>
        <begin position="959"/>
        <end position="978"/>
    </location>
</feature>
<evidence type="ECO:0000313" key="10">
    <source>
        <dbReference type="EMBL" id="GAA5811598.1"/>
    </source>
</evidence>
<gene>
    <name evidence="10" type="ORF">MFLAVUS_005038</name>
</gene>
<feature type="transmembrane region" description="Helical" evidence="8">
    <location>
        <begin position="919"/>
        <end position="938"/>
    </location>
</feature>
<dbReference type="PRINTS" id="PR00119">
    <property type="entry name" value="CATATPASE"/>
</dbReference>
<evidence type="ECO:0000256" key="4">
    <source>
        <dbReference type="ARBA" id="ARBA00022840"/>
    </source>
</evidence>
<keyword evidence="6 8" id="KW-1133">Transmembrane helix</keyword>